<gene>
    <name evidence="1" type="ORF">FRZ06_01450</name>
</gene>
<protein>
    <submittedName>
        <fullName evidence="1">Diguanylate cyclase</fullName>
    </submittedName>
</protein>
<evidence type="ECO:0000313" key="2">
    <source>
        <dbReference type="Proteomes" id="UP000594014"/>
    </source>
</evidence>
<sequence length="514" mass="59562">MINIISILLLCFGLSFFILFLYSLNKKRNSLAVPFTFLCLAIAIYITGYSLELQARNPEQFMFFLMIEFFGAPFMSGFWLLFAYKFRHRQPAPLHIALLFMIIPFLTLFLGTTNEIHHLLYTSIDFVSYKGSLLPILEKGPWYYANILYAYSVQIFGMTVFFKDWRSRGYHMKTQSFWLMFGSIWPVLVNFIYLSGGSPLNLDLTPFGLCVSGIFFYIAIFRYGFLEFQEIMKEVVFLEINEGILVLDRRNRLVDFNLACKEIFSWLDFGRIGIDIAIFPEGKKIVEQKKPEFELKLIRNRESKYYAFRRTILTEGSEALGSVYFIQDISGQKEMIRVLHDIESHDSLTEVYNRRRLMEELEKELQRLKHCGGYLSILLIDIDHFKQVNDQYGHQAGDEVLKILAGACMEKVRKTDLFGRYGGEEFLVILPEATEDNAYFVAENIRKFTENLVFWANGETIKITVSIGINTVYSNDSSLNTERLLQGVSTSLHHAKNSGRNRTSLSTGLNRLDI</sequence>
<organism evidence="1 2">
    <name type="scientific">Anoxybacterium hadale</name>
    <dbReference type="NCBI Taxonomy" id="3408580"/>
    <lineage>
        <taxon>Bacteria</taxon>
        <taxon>Bacillati</taxon>
        <taxon>Bacillota</taxon>
        <taxon>Clostridia</taxon>
        <taxon>Peptostreptococcales</taxon>
        <taxon>Anaerovoracaceae</taxon>
        <taxon>Anoxybacterium</taxon>
    </lineage>
</organism>
<evidence type="ECO:0000313" key="1">
    <source>
        <dbReference type="EMBL" id="QOX62106.1"/>
    </source>
</evidence>
<name>A0ACD1A6S3_9FIRM</name>
<dbReference type="Proteomes" id="UP000594014">
    <property type="component" value="Chromosome"/>
</dbReference>
<keyword evidence="2" id="KW-1185">Reference proteome</keyword>
<dbReference type="EMBL" id="CP042469">
    <property type="protein sequence ID" value="QOX62106.1"/>
    <property type="molecule type" value="Genomic_DNA"/>
</dbReference>
<reference evidence="1" key="1">
    <citation type="submission" date="2019-08" db="EMBL/GenBank/DDBJ databases">
        <title>Genome sequence of Clostridiales bacterium MT110.</title>
        <authorList>
            <person name="Cao J."/>
        </authorList>
    </citation>
    <scope>NUCLEOTIDE SEQUENCE</scope>
    <source>
        <strain evidence="1">MT110</strain>
    </source>
</reference>
<proteinExistence type="predicted"/>
<accession>A0ACD1A6S3</accession>